<dbReference type="OrthoDB" id="6744at2157"/>
<dbReference type="InterPro" id="IPR006311">
    <property type="entry name" value="TAT_signal"/>
</dbReference>
<feature type="compositionally biased region" description="Acidic residues" evidence="3">
    <location>
        <begin position="37"/>
        <end position="49"/>
    </location>
</feature>
<evidence type="ECO:0000256" key="3">
    <source>
        <dbReference type="SAM" id="MobiDB-lite"/>
    </source>
</evidence>
<feature type="domain" description="Blue (type 1) copper" evidence="4">
    <location>
        <begin position="83"/>
        <end position="160"/>
    </location>
</feature>
<dbReference type="eggNOG" id="arCOG11135">
    <property type="taxonomic scope" value="Archaea"/>
</dbReference>
<dbReference type="Proteomes" id="UP000019024">
    <property type="component" value="Chromosome"/>
</dbReference>
<name>W0JP74_9EURY</name>
<accession>W0JP74</accession>
<gene>
    <name evidence="5" type="ORF">HALLA_18755</name>
</gene>
<dbReference type="PROSITE" id="PS51257">
    <property type="entry name" value="PROKAR_LIPOPROTEIN"/>
    <property type="match status" value="1"/>
</dbReference>
<dbReference type="AlphaFoldDB" id="W0JP74"/>
<reference evidence="5 6" key="1">
    <citation type="submission" date="2014-01" db="EMBL/GenBank/DDBJ databases">
        <authorList>
            <consortium name="DOE Joint Genome Institute"/>
            <person name="Anderson I."/>
            <person name="Huntemann M."/>
            <person name="Han J."/>
            <person name="Chen A."/>
            <person name="Kyrpides N."/>
            <person name="Mavromatis K."/>
            <person name="Markowitz V."/>
            <person name="Palaniappan K."/>
            <person name="Ivanova N."/>
            <person name="Schaumberg A."/>
            <person name="Pati A."/>
            <person name="Liolios K."/>
            <person name="Nordberg H.P."/>
            <person name="Cantor M.N."/>
            <person name="Hua S.X."/>
            <person name="Woyke T."/>
        </authorList>
    </citation>
    <scope>NUCLEOTIDE SEQUENCE [LARGE SCALE GENOMIC DNA]</scope>
    <source>
        <strain evidence="5 6">XH-48</strain>
    </source>
</reference>
<dbReference type="GO" id="GO:0005507">
    <property type="term" value="F:copper ion binding"/>
    <property type="evidence" value="ECO:0007669"/>
    <property type="project" value="InterPro"/>
</dbReference>
<sequence length="160" mass="16920">MARKRTVSRRTALKVTGTAAATALVAGCSSGGGGDDGSSDDGSSDDGIEVDPGQIELEAATSAWIGVSPDSISEEENPTLILQEGEEYEIGWNTGDGKEHNIEVRNDSGDPLEQDGEELATEQVTDEEPDDQWLTFEATSDASVYRCNPHASMEGDIVVE</sequence>
<dbReference type="InterPro" id="IPR000923">
    <property type="entry name" value="BlueCu_1"/>
</dbReference>
<dbReference type="KEGG" id="hlr:HALLA_18755"/>
<keyword evidence="6" id="KW-1185">Reference proteome</keyword>
<dbReference type="Pfam" id="PF00127">
    <property type="entry name" value="Copper-bind"/>
    <property type="match status" value="1"/>
</dbReference>
<dbReference type="PROSITE" id="PS51318">
    <property type="entry name" value="TAT"/>
    <property type="match status" value="1"/>
</dbReference>
<dbReference type="HOGENOM" id="CLU_089860_0_0_2"/>
<evidence type="ECO:0000313" key="5">
    <source>
        <dbReference type="EMBL" id="AHG00526.1"/>
    </source>
</evidence>
<feature type="region of interest" description="Disordered" evidence="3">
    <location>
        <begin position="93"/>
        <end position="129"/>
    </location>
</feature>
<evidence type="ECO:0000256" key="1">
    <source>
        <dbReference type="ARBA" id="ARBA00022723"/>
    </source>
</evidence>
<evidence type="ECO:0000259" key="4">
    <source>
        <dbReference type="Pfam" id="PF00127"/>
    </source>
</evidence>
<dbReference type="InterPro" id="IPR008972">
    <property type="entry name" value="Cupredoxin"/>
</dbReference>
<keyword evidence="1" id="KW-0479">Metal-binding</keyword>
<dbReference type="EMBL" id="CP007055">
    <property type="protein sequence ID" value="AHG00526.1"/>
    <property type="molecule type" value="Genomic_DNA"/>
</dbReference>
<feature type="compositionally biased region" description="Basic and acidic residues" evidence="3">
    <location>
        <begin position="96"/>
        <end position="108"/>
    </location>
</feature>
<feature type="region of interest" description="Disordered" evidence="3">
    <location>
        <begin position="28"/>
        <end position="52"/>
    </location>
</feature>
<proteinExistence type="predicted"/>
<evidence type="ECO:0000256" key="2">
    <source>
        <dbReference type="ARBA" id="ARBA00023008"/>
    </source>
</evidence>
<dbReference type="GeneID" id="25146437"/>
<dbReference type="GO" id="GO:0009055">
    <property type="term" value="F:electron transfer activity"/>
    <property type="evidence" value="ECO:0007669"/>
    <property type="project" value="InterPro"/>
</dbReference>
<dbReference type="RefSeq" id="WP_049953782.1">
    <property type="nucleotide sequence ID" value="NZ_CP007055.1"/>
</dbReference>
<organism evidence="5 6">
    <name type="scientific">Halostagnicola larsenii XH-48</name>
    <dbReference type="NCBI Taxonomy" id="797299"/>
    <lineage>
        <taxon>Archaea</taxon>
        <taxon>Methanobacteriati</taxon>
        <taxon>Methanobacteriota</taxon>
        <taxon>Stenosarchaea group</taxon>
        <taxon>Halobacteria</taxon>
        <taxon>Halobacteriales</taxon>
        <taxon>Natrialbaceae</taxon>
        <taxon>Halostagnicola</taxon>
    </lineage>
</organism>
<feature type="compositionally biased region" description="Acidic residues" evidence="3">
    <location>
        <begin position="110"/>
        <end position="129"/>
    </location>
</feature>
<keyword evidence="2" id="KW-0186">Copper</keyword>
<dbReference type="Gene3D" id="2.60.40.420">
    <property type="entry name" value="Cupredoxins - blue copper proteins"/>
    <property type="match status" value="1"/>
</dbReference>
<evidence type="ECO:0000313" key="6">
    <source>
        <dbReference type="Proteomes" id="UP000019024"/>
    </source>
</evidence>
<protein>
    <recommendedName>
        <fullName evidence="4">Blue (type 1) copper domain-containing protein</fullName>
    </recommendedName>
</protein>